<keyword evidence="1" id="KW-0812">Transmembrane</keyword>
<name>A0A2M4D848_ANODA</name>
<keyword evidence="1" id="KW-0472">Membrane</keyword>
<feature type="transmembrane region" description="Helical" evidence="1">
    <location>
        <begin position="39"/>
        <end position="65"/>
    </location>
</feature>
<accession>A0A2M4D848</accession>
<dbReference type="AlphaFoldDB" id="A0A2M4D848"/>
<sequence length="68" mass="7977">MCVTYRSFQLVWLFFSILLFFHAVSVHFLWISLFGLSSAVWNMICTYVFASILFTYVNVSMYILLSTS</sequence>
<protein>
    <submittedName>
        <fullName evidence="2">Uncharacterized protein</fullName>
    </submittedName>
</protein>
<proteinExistence type="predicted"/>
<evidence type="ECO:0000256" key="1">
    <source>
        <dbReference type="SAM" id="Phobius"/>
    </source>
</evidence>
<feature type="transmembrane region" description="Helical" evidence="1">
    <location>
        <begin position="12"/>
        <end position="33"/>
    </location>
</feature>
<dbReference type="EMBL" id="GGFL01009060">
    <property type="protein sequence ID" value="MBW73238.1"/>
    <property type="molecule type" value="Transcribed_RNA"/>
</dbReference>
<organism evidence="2">
    <name type="scientific">Anopheles darlingi</name>
    <name type="common">Mosquito</name>
    <dbReference type="NCBI Taxonomy" id="43151"/>
    <lineage>
        <taxon>Eukaryota</taxon>
        <taxon>Metazoa</taxon>
        <taxon>Ecdysozoa</taxon>
        <taxon>Arthropoda</taxon>
        <taxon>Hexapoda</taxon>
        <taxon>Insecta</taxon>
        <taxon>Pterygota</taxon>
        <taxon>Neoptera</taxon>
        <taxon>Endopterygota</taxon>
        <taxon>Diptera</taxon>
        <taxon>Nematocera</taxon>
        <taxon>Culicoidea</taxon>
        <taxon>Culicidae</taxon>
        <taxon>Anophelinae</taxon>
        <taxon>Anopheles</taxon>
    </lineage>
</organism>
<evidence type="ECO:0000313" key="2">
    <source>
        <dbReference type="EMBL" id="MBW73238.1"/>
    </source>
</evidence>
<reference evidence="2" key="1">
    <citation type="submission" date="2018-01" db="EMBL/GenBank/DDBJ databases">
        <title>An insight into the sialome of Amazonian anophelines.</title>
        <authorList>
            <person name="Ribeiro J.M."/>
            <person name="Scarpassa V."/>
            <person name="Calvo E."/>
        </authorList>
    </citation>
    <scope>NUCLEOTIDE SEQUENCE</scope>
</reference>
<keyword evidence="1" id="KW-1133">Transmembrane helix</keyword>